<dbReference type="Proteomes" id="UP000887565">
    <property type="component" value="Unplaced"/>
</dbReference>
<keyword evidence="4" id="KW-1185">Reference proteome</keyword>
<proteinExistence type="predicted"/>
<evidence type="ECO:0000313" key="4">
    <source>
        <dbReference type="Proteomes" id="UP000887565"/>
    </source>
</evidence>
<dbReference type="PANTHER" id="PTHR11289">
    <property type="entry name" value="BREAST CANCER TYPE 2 SUSCEPTIBILITY PROTEIN BRCA2"/>
    <property type="match status" value="1"/>
</dbReference>
<evidence type="ECO:0000256" key="1">
    <source>
        <dbReference type="ARBA" id="ARBA00022737"/>
    </source>
</evidence>
<dbReference type="InterPro" id="IPR002093">
    <property type="entry name" value="BRCA2_repeat"/>
</dbReference>
<evidence type="ECO:0000256" key="3">
    <source>
        <dbReference type="ARBA" id="ARBA00023204"/>
    </source>
</evidence>
<evidence type="ECO:0000256" key="2">
    <source>
        <dbReference type="ARBA" id="ARBA00022763"/>
    </source>
</evidence>
<sequence>MITSKNASFCKANGSELYVSDAGLKRARSIFTNLEDVDEKDIFDEKNERALYRDLNNAVDINALKNVEHQNMSTSGMPSFRRANGNSLHVSDEAFKKAQALFVDFDHLPDEKCLIGDGTERAIVFDSSTNNTSGFIKLSEKSDSDSTNIMPSKHAFFCKANGNKLGISDAALKKAQDLFADLDESIYDHKDTFDKKGESPDNANITLNPKNEFIPVYANEFIRLDEWKDSAEKK</sequence>
<organism evidence="4 5">
    <name type="scientific">Romanomermis culicivorax</name>
    <name type="common">Nematode worm</name>
    <dbReference type="NCBI Taxonomy" id="13658"/>
    <lineage>
        <taxon>Eukaryota</taxon>
        <taxon>Metazoa</taxon>
        <taxon>Ecdysozoa</taxon>
        <taxon>Nematoda</taxon>
        <taxon>Enoplea</taxon>
        <taxon>Dorylaimia</taxon>
        <taxon>Mermithida</taxon>
        <taxon>Mermithoidea</taxon>
        <taxon>Mermithidae</taxon>
        <taxon>Romanomermis</taxon>
    </lineage>
</organism>
<dbReference type="PANTHER" id="PTHR11289:SF0">
    <property type="entry name" value="BREAST CANCER TYPE 2 SUSCEPTIBILITY PROTEIN"/>
    <property type="match status" value="1"/>
</dbReference>
<keyword evidence="1" id="KW-0677">Repeat</keyword>
<dbReference type="GO" id="GO:0006355">
    <property type="term" value="P:regulation of DNA-templated transcription"/>
    <property type="evidence" value="ECO:0007669"/>
    <property type="project" value="TreeGrafter"/>
</dbReference>
<dbReference type="GO" id="GO:0000724">
    <property type="term" value="P:double-strand break repair via homologous recombination"/>
    <property type="evidence" value="ECO:0007669"/>
    <property type="project" value="InterPro"/>
</dbReference>
<dbReference type="PROSITE" id="PS50138">
    <property type="entry name" value="BRCA2_REPEAT"/>
    <property type="match status" value="3"/>
</dbReference>
<dbReference type="WBParaSite" id="nRc.2.0.1.t11655-RA">
    <property type="protein sequence ID" value="nRc.2.0.1.t11655-RA"/>
    <property type="gene ID" value="nRc.2.0.1.g11655"/>
</dbReference>
<keyword evidence="3" id="KW-0234">DNA repair</keyword>
<keyword evidence="2" id="KW-0227">DNA damage</keyword>
<dbReference type="InterPro" id="IPR015525">
    <property type="entry name" value="BRCA2"/>
</dbReference>
<name>A0A915IBV5_ROMCU</name>
<dbReference type="AlphaFoldDB" id="A0A915IBV5"/>
<reference evidence="5" key="1">
    <citation type="submission" date="2022-11" db="UniProtKB">
        <authorList>
            <consortium name="WormBaseParasite"/>
        </authorList>
    </citation>
    <scope>IDENTIFICATION</scope>
</reference>
<evidence type="ECO:0000313" key="5">
    <source>
        <dbReference type="WBParaSite" id="nRc.2.0.1.t11655-RA"/>
    </source>
</evidence>
<protein>
    <submittedName>
        <fullName evidence="5">Uncharacterized protein</fullName>
    </submittedName>
</protein>
<accession>A0A915IBV5</accession>